<dbReference type="GeneID" id="64704502"/>
<dbReference type="CDD" id="cd11069">
    <property type="entry name" value="CYP_FUM15-like"/>
    <property type="match status" value="1"/>
</dbReference>
<keyword evidence="7 13" id="KW-0479">Metal-binding</keyword>
<dbReference type="RefSeq" id="XP_041287485.1">
    <property type="nucleotide sequence ID" value="XM_041442243.1"/>
</dbReference>
<evidence type="ECO:0000256" key="14">
    <source>
        <dbReference type="SAM" id="Phobius"/>
    </source>
</evidence>
<evidence type="ECO:0000256" key="10">
    <source>
        <dbReference type="ARBA" id="ARBA00023004"/>
    </source>
</evidence>
<dbReference type="GO" id="GO:0016020">
    <property type="term" value="C:membrane"/>
    <property type="evidence" value="ECO:0007669"/>
    <property type="project" value="UniProtKB-SubCell"/>
</dbReference>
<dbReference type="SUPFAM" id="SSF48264">
    <property type="entry name" value="Cytochrome P450"/>
    <property type="match status" value="1"/>
</dbReference>
<dbReference type="InterPro" id="IPR002403">
    <property type="entry name" value="Cyt_P450_E_grp-IV"/>
</dbReference>
<organism evidence="15 16">
    <name type="scientific">Suillus discolor</name>
    <dbReference type="NCBI Taxonomy" id="1912936"/>
    <lineage>
        <taxon>Eukaryota</taxon>
        <taxon>Fungi</taxon>
        <taxon>Dikarya</taxon>
        <taxon>Basidiomycota</taxon>
        <taxon>Agaricomycotina</taxon>
        <taxon>Agaricomycetes</taxon>
        <taxon>Agaricomycetidae</taxon>
        <taxon>Boletales</taxon>
        <taxon>Suillineae</taxon>
        <taxon>Suillaceae</taxon>
        <taxon>Suillus</taxon>
    </lineage>
</organism>
<keyword evidence="9" id="KW-0560">Oxidoreductase</keyword>
<comment type="subcellular location">
    <subcellularLocation>
        <location evidence="2">Membrane</location>
    </subcellularLocation>
</comment>
<dbReference type="PRINTS" id="PR00385">
    <property type="entry name" value="P450"/>
</dbReference>
<evidence type="ECO:0000256" key="6">
    <source>
        <dbReference type="ARBA" id="ARBA00022692"/>
    </source>
</evidence>
<dbReference type="GO" id="GO:0016705">
    <property type="term" value="F:oxidoreductase activity, acting on paired donors, with incorporation or reduction of molecular oxygen"/>
    <property type="evidence" value="ECO:0007669"/>
    <property type="project" value="InterPro"/>
</dbReference>
<dbReference type="Pfam" id="PF00067">
    <property type="entry name" value="p450"/>
    <property type="match status" value="1"/>
</dbReference>
<reference evidence="15" key="1">
    <citation type="journal article" date="2020" name="New Phytol.">
        <title>Comparative genomics reveals dynamic genome evolution in host specialist ectomycorrhizal fungi.</title>
        <authorList>
            <person name="Lofgren L.A."/>
            <person name="Nguyen N.H."/>
            <person name="Vilgalys R."/>
            <person name="Ruytinx J."/>
            <person name="Liao H.L."/>
            <person name="Branco S."/>
            <person name="Kuo A."/>
            <person name="LaButti K."/>
            <person name="Lipzen A."/>
            <person name="Andreopoulos W."/>
            <person name="Pangilinan J."/>
            <person name="Riley R."/>
            <person name="Hundley H."/>
            <person name="Na H."/>
            <person name="Barry K."/>
            <person name="Grigoriev I.V."/>
            <person name="Stajich J.E."/>
            <person name="Kennedy P.G."/>
        </authorList>
    </citation>
    <scope>NUCLEOTIDE SEQUENCE</scope>
    <source>
        <strain evidence="15">FC423</strain>
    </source>
</reference>
<dbReference type="GO" id="GO:0020037">
    <property type="term" value="F:heme binding"/>
    <property type="evidence" value="ECO:0007669"/>
    <property type="project" value="InterPro"/>
</dbReference>
<keyword evidence="11" id="KW-0503">Monooxygenase</keyword>
<dbReference type="GO" id="GO:0005506">
    <property type="term" value="F:iron ion binding"/>
    <property type="evidence" value="ECO:0007669"/>
    <property type="project" value="InterPro"/>
</dbReference>
<dbReference type="Gene3D" id="1.10.630.10">
    <property type="entry name" value="Cytochrome P450"/>
    <property type="match status" value="1"/>
</dbReference>
<dbReference type="PANTHER" id="PTHR24305:SF166">
    <property type="entry name" value="CYTOCHROME P450 12A4, MITOCHONDRIAL-RELATED"/>
    <property type="match status" value="1"/>
</dbReference>
<evidence type="ECO:0000256" key="4">
    <source>
        <dbReference type="ARBA" id="ARBA00010617"/>
    </source>
</evidence>
<feature type="transmembrane region" description="Helical" evidence="14">
    <location>
        <begin position="20"/>
        <end position="38"/>
    </location>
</feature>
<dbReference type="AlphaFoldDB" id="A0A9P7JP05"/>
<evidence type="ECO:0000256" key="2">
    <source>
        <dbReference type="ARBA" id="ARBA00004370"/>
    </source>
</evidence>
<comment type="pathway">
    <text evidence="3">Secondary metabolite biosynthesis; terpenoid biosynthesis.</text>
</comment>
<dbReference type="PRINTS" id="PR00465">
    <property type="entry name" value="EP450IV"/>
</dbReference>
<evidence type="ECO:0000256" key="11">
    <source>
        <dbReference type="ARBA" id="ARBA00023033"/>
    </source>
</evidence>
<keyword evidence="5 13" id="KW-0349">Heme</keyword>
<sequence length="547" mass="60508">MNLFTIPSPSSLWTTVRPGGAFNIACSFAALWAFVKVLRMLRWRVKTTQLLGPPRTSLVYGVSHDLAISQNSAAMYERWATEYGVVYMIPSVLGQTTVVLCDPRAIAHFYTREIRTYVHTPLSLALLEAAVGKGLLWAQGETHKRQRKALTPAFSNAAIRKLTSVFYDSAYKAKGKWDTVIESSKDGDAVIEVQNWMNHISLDTVGIAGFSHDFGSLDGKPASVTEVFDTFGSNQPSAMNEFFILLASVFPIILKIPTKRRNLFKKLSVTMEQISNELLIRSRREKDANMSQGGEENSLVGLLIKSEGQDAELHMSAEEVVAQMKVLLLAGYETTSGDLTWALIELSRHPDVQTRLREELLAFGPDPTYDQLKANLPYLDAVVHETLRLRPPVPESVRVAAEDDVLPLSEPVRTASGNMTDSISIAKGTLITISIPAINRSSAIWGPDSKEFKPDRWLTEDGIGGKAKEVQGHRHLLTFVDGPRACLGKDFAITEFKTVLSVLVKNFVFEMRDGPNTPVEAARGILPRPRVVGEDGTGVPLRIRQYE</sequence>
<dbReference type="PANTHER" id="PTHR24305">
    <property type="entry name" value="CYTOCHROME P450"/>
    <property type="match status" value="1"/>
</dbReference>
<keyword evidence="10 13" id="KW-0408">Iron</keyword>
<accession>A0A9P7JP05</accession>
<evidence type="ECO:0000256" key="8">
    <source>
        <dbReference type="ARBA" id="ARBA00022989"/>
    </source>
</evidence>
<feature type="binding site" description="axial binding residue" evidence="13">
    <location>
        <position position="486"/>
    </location>
    <ligand>
        <name>heme</name>
        <dbReference type="ChEBI" id="CHEBI:30413"/>
    </ligand>
    <ligandPart>
        <name>Fe</name>
        <dbReference type="ChEBI" id="CHEBI:18248"/>
    </ligandPart>
</feature>
<evidence type="ECO:0000256" key="1">
    <source>
        <dbReference type="ARBA" id="ARBA00001971"/>
    </source>
</evidence>
<keyword evidence="12 14" id="KW-0472">Membrane</keyword>
<dbReference type="InterPro" id="IPR036396">
    <property type="entry name" value="Cyt_P450_sf"/>
</dbReference>
<comment type="similarity">
    <text evidence="4">Belongs to the cytochrome P450 family.</text>
</comment>
<evidence type="ECO:0000256" key="5">
    <source>
        <dbReference type="ARBA" id="ARBA00022617"/>
    </source>
</evidence>
<dbReference type="OrthoDB" id="1470350at2759"/>
<keyword evidence="6 14" id="KW-0812">Transmembrane</keyword>
<proteinExistence type="inferred from homology"/>
<keyword evidence="8 14" id="KW-1133">Transmembrane helix</keyword>
<gene>
    <name evidence="15" type="ORF">F5147DRAFT_779093</name>
</gene>
<dbReference type="GO" id="GO:0004497">
    <property type="term" value="F:monooxygenase activity"/>
    <property type="evidence" value="ECO:0007669"/>
    <property type="project" value="UniProtKB-KW"/>
</dbReference>
<dbReference type="InterPro" id="IPR050121">
    <property type="entry name" value="Cytochrome_P450_monoxygenase"/>
</dbReference>
<protein>
    <submittedName>
        <fullName evidence="15">Cytochrome P450</fullName>
    </submittedName>
</protein>
<evidence type="ECO:0000256" key="7">
    <source>
        <dbReference type="ARBA" id="ARBA00022723"/>
    </source>
</evidence>
<evidence type="ECO:0000313" key="16">
    <source>
        <dbReference type="Proteomes" id="UP000823399"/>
    </source>
</evidence>
<evidence type="ECO:0000256" key="3">
    <source>
        <dbReference type="ARBA" id="ARBA00004721"/>
    </source>
</evidence>
<dbReference type="EMBL" id="JABBWM010000080">
    <property type="protein sequence ID" value="KAG2094250.1"/>
    <property type="molecule type" value="Genomic_DNA"/>
</dbReference>
<dbReference type="InterPro" id="IPR001128">
    <property type="entry name" value="Cyt_P450"/>
</dbReference>
<evidence type="ECO:0000256" key="13">
    <source>
        <dbReference type="PIRSR" id="PIRSR602403-1"/>
    </source>
</evidence>
<dbReference type="Proteomes" id="UP000823399">
    <property type="component" value="Unassembled WGS sequence"/>
</dbReference>
<name>A0A9P7JP05_9AGAM</name>
<comment type="cofactor">
    <cofactor evidence="1 13">
        <name>heme</name>
        <dbReference type="ChEBI" id="CHEBI:30413"/>
    </cofactor>
</comment>
<comment type="caution">
    <text evidence="15">The sequence shown here is derived from an EMBL/GenBank/DDBJ whole genome shotgun (WGS) entry which is preliminary data.</text>
</comment>
<evidence type="ECO:0000256" key="9">
    <source>
        <dbReference type="ARBA" id="ARBA00023002"/>
    </source>
</evidence>
<evidence type="ECO:0000256" key="12">
    <source>
        <dbReference type="ARBA" id="ARBA00023136"/>
    </source>
</evidence>
<keyword evidence="16" id="KW-1185">Reference proteome</keyword>
<evidence type="ECO:0000313" key="15">
    <source>
        <dbReference type="EMBL" id="KAG2094250.1"/>
    </source>
</evidence>